<proteinExistence type="predicted"/>
<dbReference type="AlphaFoldDB" id="A0A433W8Q7"/>
<name>A0A433W8Q7_9BACT</name>
<keyword evidence="3" id="KW-1185">Reference proteome</keyword>
<dbReference type="Gene3D" id="3.90.420.10">
    <property type="entry name" value="Oxidoreductase, molybdopterin-binding domain"/>
    <property type="match status" value="1"/>
</dbReference>
<dbReference type="EMBL" id="RIAR02000001">
    <property type="protein sequence ID" value="NSL85978.1"/>
    <property type="molecule type" value="Genomic_DNA"/>
</dbReference>
<evidence type="ECO:0000313" key="2">
    <source>
        <dbReference type="EMBL" id="NSL85978.1"/>
    </source>
</evidence>
<dbReference type="SUPFAM" id="SSF56524">
    <property type="entry name" value="Oxidoreductase molybdopterin-binding domain"/>
    <property type="match status" value="1"/>
</dbReference>
<dbReference type="Proteomes" id="UP000281028">
    <property type="component" value="Unassembled WGS sequence"/>
</dbReference>
<evidence type="ECO:0000313" key="3">
    <source>
        <dbReference type="Proteomes" id="UP000281028"/>
    </source>
</evidence>
<gene>
    <name evidence="2" type="ORF">ECE50_003985</name>
</gene>
<reference evidence="2" key="1">
    <citation type="submission" date="2020-05" db="EMBL/GenBank/DDBJ databases">
        <title>Chitinophaga laudate sp. nov., isolated from a tropical peat swamp.</title>
        <authorList>
            <person name="Goh C.B.S."/>
            <person name="Lee M.S."/>
            <person name="Parimannan S."/>
            <person name="Pasbakhsh P."/>
            <person name="Yule C.M."/>
            <person name="Rajandas H."/>
            <person name="Loke S."/>
            <person name="Croft L."/>
            <person name="Tan J.B.L."/>
        </authorList>
    </citation>
    <scope>NUCLEOTIDE SEQUENCE</scope>
    <source>
        <strain evidence="2">Mgbs1</strain>
    </source>
</reference>
<dbReference type="InterPro" id="IPR036374">
    <property type="entry name" value="OxRdtase_Mopterin-bd_sf"/>
</dbReference>
<dbReference type="Pfam" id="PF00174">
    <property type="entry name" value="Oxidored_molyb"/>
    <property type="match status" value="1"/>
</dbReference>
<accession>A0A433W8Q7</accession>
<dbReference type="InterPro" id="IPR000572">
    <property type="entry name" value="OxRdtase_Mopterin-bd_dom"/>
</dbReference>
<organism evidence="2 3">
    <name type="scientific">Chitinophaga solisilvae</name>
    <dbReference type="NCBI Taxonomy" id="1233460"/>
    <lineage>
        <taxon>Bacteria</taxon>
        <taxon>Pseudomonadati</taxon>
        <taxon>Bacteroidota</taxon>
        <taxon>Chitinophagia</taxon>
        <taxon>Chitinophagales</taxon>
        <taxon>Chitinophagaceae</taxon>
        <taxon>Chitinophaga</taxon>
    </lineage>
</organism>
<sequence>MKYSLKCLYAVALLLVLCAATRATATPWQPYGLPADSVTISGQVTHPLTLSQEHLRRFNAVTGKDLKIVGVKGDIKKTLHSWKGVLLTTLLDSAGIRLAPKERGRCYIVVRGTDNYTTLYSWNDLFNNPTGSHVVLLYEENGQPITTDGPFVMVCTTDKITGPRHVKWVNRIEVASLP</sequence>
<feature type="domain" description="Oxidoreductase molybdopterin-binding" evidence="1">
    <location>
        <begin position="37"/>
        <end position="175"/>
    </location>
</feature>
<protein>
    <submittedName>
        <fullName evidence="2">Molybdopterin-dependent oxidoreductase</fullName>
    </submittedName>
</protein>
<comment type="caution">
    <text evidence="2">The sequence shown here is derived from an EMBL/GenBank/DDBJ whole genome shotgun (WGS) entry which is preliminary data.</text>
</comment>
<evidence type="ECO:0000259" key="1">
    <source>
        <dbReference type="Pfam" id="PF00174"/>
    </source>
</evidence>
<dbReference type="OrthoDB" id="5366082at2"/>